<organism evidence="1 2">
    <name type="scientific">Neisseria canis</name>
    <dbReference type="NCBI Taxonomy" id="493"/>
    <lineage>
        <taxon>Bacteria</taxon>
        <taxon>Pseudomonadati</taxon>
        <taxon>Pseudomonadota</taxon>
        <taxon>Betaproteobacteria</taxon>
        <taxon>Neisseriales</taxon>
        <taxon>Neisseriaceae</taxon>
        <taxon>Neisseria</taxon>
    </lineage>
</organism>
<dbReference type="Proteomes" id="UP000279284">
    <property type="component" value="Chromosome"/>
</dbReference>
<gene>
    <name evidence="1" type="ORF">NCTC10296_02393</name>
</gene>
<evidence type="ECO:0000313" key="2">
    <source>
        <dbReference type="Proteomes" id="UP000279284"/>
    </source>
</evidence>
<dbReference type="EMBL" id="LR134313">
    <property type="protein sequence ID" value="VEF03584.1"/>
    <property type="molecule type" value="Genomic_DNA"/>
</dbReference>
<dbReference type="KEGG" id="nci:NCTC10296_02393"/>
<proteinExistence type="predicted"/>
<accession>A0A3S4SHZ1</accession>
<name>A0A3S4SHZ1_9NEIS</name>
<evidence type="ECO:0000313" key="1">
    <source>
        <dbReference type="EMBL" id="VEF03584.1"/>
    </source>
</evidence>
<keyword evidence="2" id="KW-1185">Reference proteome</keyword>
<dbReference type="AlphaFoldDB" id="A0A3S4SHZ1"/>
<protein>
    <submittedName>
        <fullName evidence="1">Uncharacterized protein</fullName>
    </submittedName>
</protein>
<sequence>MQCFLNLFAIVRLPTPVYSVQTGQAEFITVSLKDTLIHISRKPAHTTPAMHQNRSLDNARLPNHQPNRRIPIFCRSLFFFAQFAPSRPPLIQQNIKRNLFQPFFKQSLRRSRLFKIDKFIFNTVFSQPCAGLFNGITIGNPI</sequence>
<reference evidence="1 2" key="1">
    <citation type="submission" date="2018-12" db="EMBL/GenBank/DDBJ databases">
        <authorList>
            <consortium name="Pathogen Informatics"/>
        </authorList>
    </citation>
    <scope>NUCLEOTIDE SEQUENCE [LARGE SCALE GENOMIC DNA]</scope>
    <source>
        <strain evidence="1 2">NCTC10296</strain>
    </source>
</reference>